<sequence length="389" mass="45875">MIPRLINKEYSLKQLVLLIIFGLSLHFTNDSYAFDEDLVREQAEKLFKEIYDNRLKLETAKLDWIVEIKEWKDRPEQVGATSNYTGWYDYRENRFRVELEQESTTNPELNSENRFAFDKDRYLLFSGDNTAGKEYDGYDVQFMKSKDSSVIYSLSTDPRLVGILPSGYYGLLSNSLEDFLKILTKASKIEITKEDLDQRNVIKLIIWQDTGTDYKVTYWLAPDLDNMPIRIETHAERNGVVMKNEFKTQWKDYESPTETNGRVWLPLKLEANKWKNDELIKVEVFKLIDAKLGERADDRLFTWDGMNIKNKFVVDFISQNSKFTKQWNNTKKEFEAWQPVFLNDVVKKSLPERKNVPQSQSYTMLILIIFNGIVGLVLIFWAVKRFVFK</sequence>
<evidence type="ECO:0000313" key="3">
    <source>
        <dbReference type="Proteomes" id="UP000318313"/>
    </source>
</evidence>
<keyword evidence="1" id="KW-1133">Transmembrane helix</keyword>
<evidence type="ECO:0000256" key="1">
    <source>
        <dbReference type="SAM" id="Phobius"/>
    </source>
</evidence>
<protein>
    <submittedName>
        <fullName evidence="2">Uncharacterized protein</fullName>
    </submittedName>
</protein>
<evidence type="ECO:0000313" key="2">
    <source>
        <dbReference type="EMBL" id="QDV48519.1"/>
    </source>
</evidence>
<dbReference type="Proteomes" id="UP000318313">
    <property type="component" value="Chromosome"/>
</dbReference>
<accession>A0A518I626</accession>
<dbReference type="RefSeq" id="WP_145305653.1">
    <property type="nucleotide sequence ID" value="NZ_CP037452.1"/>
</dbReference>
<proteinExistence type="predicted"/>
<reference evidence="2 3" key="1">
    <citation type="submission" date="2019-03" db="EMBL/GenBank/DDBJ databases">
        <title>Deep-cultivation of Planctomycetes and their phenomic and genomic characterization uncovers novel biology.</title>
        <authorList>
            <person name="Wiegand S."/>
            <person name="Jogler M."/>
            <person name="Boedeker C."/>
            <person name="Pinto D."/>
            <person name="Vollmers J."/>
            <person name="Rivas-Marin E."/>
            <person name="Kohn T."/>
            <person name="Peeters S.H."/>
            <person name="Heuer A."/>
            <person name="Rast P."/>
            <person name="Oberbeckmann S."/>
            <person name="Bunk B."/>
            <person name="Jeske O."/>
            <person name="Meyerdierks A."/>
            <person name="Storesund J.E."/>
            <person name="Kallscheuer N."/>
            <person name="Luecker S."/>
            <person name="Lage O.M."/>
            <person name="Pohl T."/>
            <person name="Merkel B.J."/>
            <person name="Hornburger P."/>
            <person name="Mueller R.-W."/>
            <person name="Bruemmer F."/>
            <person name="Labrenz M."/>
            <person name="Spormann A.M."/>
            <person name="Op den Camp H."/>
            <person name="Overmann J."/>
            <person name="Amann R."/>
            <person name="Jetten M.S.M."/>
            <person name="Mascher T."/>
            <person name="Medema M.H."/>
            <person name="Devos D.P."/>
            <person name="Kaster A.-K."/>
            <person name="Ovreas L."/>
            <person name="Rohde M."/>
            <person name="Galperin M.Y."/>
            <person name="Jogler C."/>
        </authorList>
    </citation>
    <scope>NUCLEOTIDE SEQUENCE [LARGE SCALE GENOMIC DNA]</scope>
    <source>
        <strain evidence="2 3">Enr17</strain>
    </source>
</reference>
<keyword evidence="1" id="KW-0472">Membrane</keyword>
<dbReference type="KEGG" id="gfm:Enr17x_05310"/>
<keyword evidence="1" id="KW-0812">Transmembrane</keyword>
<feature type="transmembrane region" description="Helical" evidence="1">
    <location>
        <begin position="362"/>
        <end position="383"/>
    </location>
</feature>
<organism evidence="2 3">
    <name type="scientific">Gimesia fumaroli</name>
    <dbReference type="NCBI Taxonomy" id="2527976"/>
    <lineage>
        <taxon>Bacteria</taxon>
        <taxon>Pseudomonadati</taxon>
        <taxon>Planctomycetota</taxon>
        <taxon>Planctomycetia</taxon>
        <taxon>Planctomycetales</taxon>
        <taxon>Planctomycetaceae</taxon>
        <taxon>Gimesia</taxon>
    </lineage>
</organism>
<dbReference type="OrthoDB" id="8526020at2"/>
<dbReference type="EMBL" id="CP037452">
    <property type="protein sequence ID" value="QDV48519.1"/>
    <property type="molecule type" value="Genomic_DNA"/>
</dbReference>
<name>A0A518I626_9PLAN</name>
<keyword evidence="3" id="KW-1185">Reference proteome</keyword>
<dbReference type="AlphaFoldDB" id="A0A518I626"/>
<gene>
    <name evidence="2" type="ORF">Enr17x_05310</name>
</gene>